<proteinExistence type="predicted"/>
<dbReference type="AlphaFoldDB" id="A0A0A2H1A2"/>
<dbReference type="RefSeq" id="WP_035325422.1">
    <property type="nucleotide sequence ID" value="NZ_CP015125.1"/>
</dbReference>
<keyword evidence="3" id="KW-1185">Reference proteome</keyword>
<organism evidence="2 3">
    <name type="scientific">Dokdonia donghaensis DSW-1</name>
    <dbReference type="NCBI Taxonomy" id="1300343"/>
    <lineage>
        <taxon>Bacteria</taxon>
        <taxon>Pseudomonadati</taxon>
        <taxon>Bacteroidota</taxon>
        <taxon>Flavobacteriia</taxon>
        <taxon>Flavobacteriales</taxon>
        <taxon>Flavobacteriaceae</taxon>
        <taxon>Dokdonia</taxon>
    </lineage>
</organism>
<reference evidence="2 3" key="1">
    <citation type="submission" date="2014-10" db="EMBL/GenBank/DDBJ databases">
        <title>Draft genome sequence of the proteorhodopsin-containing marine bacterium Dokdonia donghaensis.</title>
        <authorList>
            <person name="Gomez-Consarnau L."/>
            <person name="Gonzalez J.M."/>
            <person name="Riedel T."/>
            <person name="Jaenicke S."/>
            <person name="Wagner-Doebler I."/>
            <person name="Fuhrman J.A."/>
        </authorList>
    </citation>
    <scope>NUCLEOTIDE SEQUENCE [LARGE SCALE GENOMIC DNA]</scope>
    <source>
        <strain evidence="2 3">DSW-1</strain>
    </source>
</reference>
<keyword evidence="1" id="KW-0732">Signal</keyword>
<dbReference type="Pfam" id="PF13557">
    <property type="entry name" value="Phenol_MetA_deg"/>
    <property type="match status" value="1"/>
</dbReference>
<protein>
    <submittedName>
        <fullName evidence="2">Alpha amylase, catalytic subdomain protein</fullName>
    </submittedName>
</protein>
<name>A0A0A2H1A2_9FLAO</name>
<evidence type="ECO:0000313" key="2">
    <source>
        <dbReference type="EMBL" id="KGO06415.1"/>
    </source>
</evidence>
<feature type="chain" id="PRO_5001999500" evidence="1">
    <location>
        <begin position="20"/>
        <end position="343"/>
    </location>
</feature>
<accession>A0A0A2H1A2</accession>
<sequence>MKKYIMALLAIAIATVLNAQETQTQNPWSSNRPDGHAPISVMGDHTHKKSEFMVSYRYMNMQMNDLKRGSDDVSFESVLLPNGGEYMVTPTDMPMDMHMLGAMYALSDKVTLAAMLGSTSMDMQHLTAMGGNFETSSSGITDLKISGLVTLFNKNRQQLHAKVGVSLPTGSIDEIDVTPASMGNEVILPYPMQLGSGTLDALLGATYIWQSDSFSGGNQLDAVVRTGTNDRDYRLGNSYALNNWVAYKATDWISFSARVKGTVVSEIDGANPDLNSLMVITADTRNSGGTYIDGGLGFNLYANKGTLKNVRFGFEFATPLLQDVNGVQLKRKETITAGLQYAF</sequence>
<evidence type="ECO:0000256" key="1">
    <source>
        <dbReference type="SAM" id="SignalP"/>
    </source>
</evidence>
<comment type="caution">
    <text evidence="2">The sequence shown here is derived from an EMBL/GenBank/DDBJ whole genome shotgun (WGS) entry which is preliminary data.</text>
</comment>
<dbReference type="OrthoDB" id="5450709at2"/>
<dbReference type="Proteomes" id="UP000030140">
    <property type="component" value="Unassembled WGS sequence"/>
</dbReference>
<evidence type="ECO:0000313" key="3">
    <source>
        <dbReference type="Proteomes" id="UP000030140"/>
    </source>
</evidence>
<dbReference type="EMBL" id="JSAQ01000001">
    <property type="protein sequence ID" value="KGO06415.1"/>
    <property type="molecule type" value="Genomic_DNA"/>
</dbReference>
<dbReference type="InterPro" id="IPR025737">
    <property type="entry name" value="FApF"/>
</dbReference>
<gene>
    <name evidence="2" type="ORF">NV36_05875</name>
</gene>
<feature type="signal peptide" evidence="1">
    <location>
        <begin position="1"/>
        <end position="19"/>
    </location>
</feature>